<evidence type="ECO:0000256" key="4">
    <source>
        <dbReference type="SAM" id="SignalP"/>
    </source>
</evidence>
<evidence type="ECO:0000256" key="1">
    <source>
        <dbReference type="ARBA" id="ARBA00010556"/>
    </source>
</evidence>
<dbReference type="InterPro" id="IPR041246">
    <property type="entry name" value="Bact_MG10"/>
</dbReference>
<dbReference type="SMART" id="SM01360">
    <property type="entry name" value="A2M"/>
    <property type="match status" value="1"/>
</dbReference>
<evidence type="ECO:0000256" key="3">
    <source>
        <dbReference type="SAM" id="MobiDB-lite"/>
    </source>
</evidence>
<evidence type="ECO:0000259" key="5">
    <source>
        <dbReference type="SMART" id="SM01359"/>
    </source>
</evidence>
<dbReference type="Pfam" id="PF21142">
    <property type="entry name" value="A2M_bMG2"/>
    <property type="match status" value="1"/>
</dbReference>
<dbReference type="EMBL" id="CP025611">
    <property type="protein sequence ID" value="AUN30404.1"/>
    <property type="molecule type" value="Genomic_DNA"/>
</dbReference>
<comment type="similarity">
    <text evidence="1">Belongs to the protease inhibitor I39 (alpha-2-macroglobulin) family. Bacterial alpha-2-macroglobulin subfamily.</text>
</comment>
<dbReference type="Pfam" id="PF01835">
    <property type="entry name" value="MG2"/>
    <property type="match status" value="1"/>
</dbReference>
<dbReference type="GO" id="GO:0004866">
    <property type="term" value="F:endopeptidase inhibitor activity"/>
    <property type="evidence" value="ECO:0007669"/>
    <property type="project" value="InterPro"/>
</dbReference>
<dbReference type="Pfam" id="PF17972">
    <property type="entry name" value="bMG5"/>
    <property type="match status" value="1"/>
</dbReference>
<dbReference type="InterPro" id="IPR002890">
    <property type="entry name" value="MG2"/>
</dbReference>
<reference evidence="7 8" key="1">
    <citation type="submission" date="2017-12" db="EMBL/GenBank/DDBJ databases">
        <title>Genomes of bacteria within cyanobacterial aggregates.</title>
        <authorList>
            <person name="Cai H."/>
        </authorList>
    </citation>
    <scope>NUCLEOTIDE SEQUENCE [LARGE SCALE GENOMIC DNA]</scope>
    <source>
        <strain evidence="7 8">TH16</strain>
    </source>
</reference>
<dbReference type="Gene3D" id="1.50.10.20">
    <property type="match status" value="1"/>
</dbReference>
<feature type="domain" description="Alpha-2-macroglobulin" evidence="6">
    <location>
        <begin position="960"/>
        <end position="1050"/>
    </location>
</feature>
<gene>
    <name evidence="7" type="ORF">C0V82_09275</name>
</gene>
<feature type="signal peptide" evidence="4">
    <location>
        <begin position="1"/>
        <end position="43"/>
    </location>
</feature>
<dbReference type="InterPro" id="IPR049120">
    <property type="entry name" value="A2M_bMG2"/>
</dbReference>
<dbReference type="InterPro" id="IPR001599">
    <property type="entry name" value="Macroglobln_a2"/>
</dbReference>
<dbReference type="KEGG" id="ncb:C0V82_09275"/>
<keyword evidence="2 4" id="KW-0732">Signal</keyword>
<dbReference type="Pfam" id="PF00207">
    <property type="entry name" value="A2M"/>
    <property type="match status" value="1"/>
</dbReference>
<dbReference type="InterPro" id="IPR041203">
    <property type="entry name" value="Bact_A2M_MG5"/>
</dbReference>
<keyword evidence="8" id="KW-1185">Reference proteome</keyword>
<dbReference type="InterPro" id="IPR011625">
    <property type="entry name" value="A2M_N_BRD"/>
</dbReference>
<dbReference type="Pfam" id="PF07703">
    <property type="entry name" value="A2M_BRD"/>
    <property type="match status" value="1"/>
</dbReference>
<dbReference type="Pfam" id="PF11974">
    <property type="entry name" value="bMG3"/>
    <property type="match status" value="1"/>
</dbReference>
<dbReference type="SMART" id="SM01359">
    <property type="entry name" value="A2M_N_2"/>
    <property type="match status" value="1"/>
</dbReference>
<dbReference type="InterPro" id="IPR051802">
    <property type="entry name" value="YfhM-like"/>
</dbReference>
<evidence type="ECO:0000256" key="2">
    <source>
        <dbReference type="ARBA" id="ARBA00022729"/>
    </source>
</evidence>
<dbReference type="Pfam" id="PF17973">
    <property type="entry name" value="bMG10"/>
    <property type="match status" value="1"/>
</dbReference>
<feature type="region of interest" description="Disordered" evidence="3">
    <location>
        <begin position="928"/>
        <end position="957"/>
    </location>
</feature>
<dbReference type="InterPro" id="IPR026284">
    <property type="entry name" value="A2MG_proteobact"/>
</dbReference>
<feature type="chain" id="PRO_5014849816" evidence="4">
    <location>
        <begin position="44"/>
        <end position="1635"/>
    </location>
</feature>
<name>A0A2K9NBB1_9PROT</name>
<dbReference type="Pfam" id="PF17962">
    <property type="entry name" value="bMG6"/>
    <property type="match status" value="1"/>
</dbReference>
<dbReference type="Proteomes" id="UP000234752">
    <property type="component" value="Chromosome eg_1"/>
</dbReference>
<accession>A0A2K9NBB1</accession>
<feature type="domain" description="Alpha-2-macroglobulin bait region" evidence="5">
    <location>
        <begin position="753"/>
        <end position="897"/>
    </location>
</feature>
<dbReference type="InterPro" id="IPR041462">
    <property type="entry name" value="Bact_A2M_MG6"/>
</dbReference>
<dbReference type="PANTHER" id="PTHR40094:SF1">
    <property type="entry name" value="UBIQUITIN DOMAIN-CONTAINING PROTEIN"/>
    <property type="match status" value="1"/>
</dbReference>
<evidence type="ECO:0000313" key="8">
    <source>
        <dbReference type="Proteomes" id="UP000234752"/>
    </source>
</evidence>
<evidence type="ECO:0000313" key="7">
    <source>
        <dbReference type="EMBL" id="AUN30404.1"/>
    </source>
</evidence>
<proteinExistence type="inferred from homology"/>
<organism evidence="7 8">
    <name type="scientific">Niveispirillum cyanobacteriorum</name>
    <dbReference type="NCBI Taxonomy" id="1612173"/>
    <lineage>
        <taxon>Bacteria</taxon>
        <taxon>Pseudomonadati</taxon>
        <taxon>Pseudomonadota</taxon>
        <taxon>Alphaproteobacteria</taxon>
        <taxon>Rhodospirillales</taxon>
        <taxon>Azospirillaceae</taxon>
        <taxon>Niveispirillum</taxon>
    </lineage>
</organism>
<dbReference type="CDD" id="cd02891">
    <property type="entry name" value="A2M_like"/>
    <property type="match status" value="1"/>
</dbReference>
<protein>
    <submittedName>
        <fullName evidence="7">Alpha-2-macroglobulin</fullName>
    </submittedName>
</protein>
<dbReference type="SUPFAM" id="SSF48239">
    <property type="entry name" value="Terpenoid cyclases/Protein prenyltransferases"/>
    <property type="match status" value="1"/>
</dbReference>
<feature type="compositionally biased region" description="Low complexity" evidence="3">
    <location>
        <begin position="928"/>
        <end position="939"/>
    </location>
</feature>
<dbReference type="InterPro" id="IPR008930">
    <property type="entry name" value="Terpenoid_cyclase/PrenylTrfase"/>
</dbReference>
<dbReference type="Gene3D" id="2.60.40.1930">
    <property type="match status" value="1"/>
</dbReference>
<dbReference type="PANTHER" id="PTHR40094">
    <property type="entry name" value="ALPHA-2-MACROGLOBULIN HOMOLOG"/>
    <property type="match status" value="1"/>
</dbReference>
<sequence>MTPYSRRFMLCMFPPVIRIPINMPRIPALLFATGLLLAPAALAAQEGAPPPAAPPKAGPETRPFELTGVEIAAERDKPQACFAFSRPLPRPRGRSNELTRFVTVEPAQGVSIAVRDQSLCLDGLKHGQRYAVTINAGLPAAGAKEKLSDAISRDLAVPDRKPSLSFRGQGYILPRVDAEGLPLRGVNVERARLTVLRLNDRALVEQLYYGRSNQTMTEFEIGDVLDQKGEKVWRGEMAIGGERNKAAQIAFPIDAVIGDLAPGVYVAVAEDAALSFQAWDKRATQWFVVSDLGLTSFKAGNGLYVFARSLSSAKPQAGVELRLVARDKRELGRAVTGADGLARFDGAQVGGANEAAPQALFASTPDGGFSLLDFGAPAVELIGKGDGGRLLTGNADAYLFPERGAYRPGDPVWLTALLRDADAKALPGQKLTFKVVRPDGLEVERRLVDDGGAGAHVWRVELPANAPSGRWTATAHLDPNGPPVGQTRFNVGEVAPARVGFDLTADRARIGADGKVGLTVDARYLTGGAAGLLPGEITLTLRPTDKPRAGLDGYRFGLAQQSLAPERRALPGFTTGADGKAVLTFDLGKLPDTSRRLEAVLRATLHDVGGRSVDKELVLPVEFQPFALGLKPNFSGDAVPEGATVAIDVLAVAPDGQKLARNGLTWDLFEEEYDYEWYAADGRWEYRTIVKDRRLTGGSINVAAGQPATIEEQVRAGRYRLEVFDPATGIASSVRFSAGWWVSAKLVDTPDAVEVKVQEPLHKPGQKVRVFVRPPYAGTVAIALADRAIRHTLVSEIGTEGAFVELPLPEDITAGAYVLATSFAPADAGNRTPPRRALGMGWVAVDPADRSLSVAIAEQPAVHPRGSVKLPVTVTGAEPGSTIRLLVTAVDESVARLPETQTVDPVGWFLGKRRLAVELRDVYGRLVNPDNTAAPAPANGGDKEKGGTRITTAPRSGPVTALHSGVVTVGADGKAEVNLVLPDMAGRLSLTAVAWSDAKVGVGKGALDVRDDIATDMTLPGFLAPGDRARIALNLENVSGPVRGAYKVSLTAEGPVKLEGGKAETSFQALARGRKLSIDRTLVAGDPGYGVLVVNVTGPEGYSLTRRFPLNIRPAHAVAATQVRGQIAPGQTASLSVPKPDGAIAGASWKLAMASTHDTLDALTHLLLIDARPFGSADQIASRLLPLPGANDWQKALGLPADEKLKAKADDLVERLIGRQRADGAFSLWSHEGPADPWLTAFALDVLTRAREAGFTVPEDGYRRGMDWLVRSIGNSWVEDAELPARAYALYVAARARAIDATPVRFFQETFQARVPTRLARAQIAAAFAILGDGQRAGDILSRLDDPLPGVAGVRDFGSPLRDRAATLALLIAASADPARIQAEENALAGMLRDPALVATQERAWLLLAAQALATRGPALNLTVDGQAVTGNNGPLLRALADGASLSIANKGDAPVRTLTTIAGILSTPDKAEATGGLTLTRQFKDGKGRPANLKNIRAGDLLVVVLEGKAEQPLTGPLLLIDPLPAGLVVENVRLAGSAQLGDLSWLGTLSEAALVEFRDDRFVAALDGMPDSGNFRLVYLARAVTQGNFTLPSARLDDLIDGSRYARTAAGTLTVLPPAPVAAPAAEAVPPAP</sequence>
<dbReference type="InterPro" id="IPR021868">
    <property type="entry name" value="Alpha_2_Macroglob_MG3"/>
</dbReference>
<evidence type="ECO:0000259" key="6">
    <source>
        <dbReference type="SMART" id="SM01360"/>
    </source>
</evidence>
<dbReference type="PIRSF" id="PIRSF038980">
    <property type="entry name" value="A2M_bac"/>
    <property type="match status" value="1"/>
</dbReference>